<organism evidence="3">
    <name type="scientific">uncultured Caudovirales phage</name>
    <dbReference type="NCBI Taxonomy" id="2100421"/>
    <lineage>
        <taxon>Viruses</taxon>
        <taxon>Duplodnaviria</taxon>
        <taxon>Heunggongvirae</taxon>
        <taxon>Uroviricota</taxon>
        <taxon>Caudoviricetes</taxon>
        <taxon>Peduoviridae</taxon>
        <taxon>Maltschvirus</taxon>
        <taxon>Maltschvirus maltsch</taxon>
    </lineage>
</organism>
<dbReference type="EMBL" id="LR798287">
    <property type="protein sequence ID" value="CAB5221355.1"/>
    <property type="molecule type" value="Genomic_DNA"/>
</dbReference>
<feature type="region of interest" description="Disordered" evidence="1">
    <location>
        <begin position="479"/>
        <end position="505"/>
    </location>
</feature>
<protein>
    <submittedName>
        <fullName evidence="3">Uncharacterized protein</fullName>
    </submittedName>
</protein>
<proteinExistence type="predicted"/>
<keyword evidence="2" id="KW-0812">Transmembrane</keyword>
<feature type="compositionally biased region" description="Low complexity" evidence="1">
    <location>
        <begin position="479"/>
        <end position="494"/>
    </location>
</feature>
<name>A0A6J7WWT3_9CAUD</name>
<evidence type="ECO:0000313" key="3">
    <source>
        <dbReference type="EMBL" id="CAB5221355.1"/>
    </source>
</evidence>
<feature type="region of interest" description="Disordered" evidence="1">
    <location>
        <begin position="632"/>
        <end position="663"/>
    </location>
</feature>
<sequence>MASLGDLTKRVATAPFTAVGNIAGKIGSTIKGSISGITGVGSLRPSAIAAATMEAAGIGGLIPATLLASSGGAGKGGSGSKNSTDPGAGSATPTSPMMNTGGMESLLTQLVGINQHILTINQQILSETKKNSKSLDDIVTYFQNKQLSDIENRREQAKQNTAAPGGAPDAAKTPGKGILATLGGIFGGILSFVKDLGSVFSSILKIGGSILSAAGSVLGFFGRIGGFFLDLLKLFDLGKIMGFLGSIGRFFTMIGGALMRLAAFLGGPIIAAITAVVGVLLSLKAEDWTAFAKKFTDAWDALLNGDFLTAIVNTLTAIPELIIKGLGRLVANIAEFLGFDKAAKAINEWVDNFDLGKIVIDALKSIGDMISNGFNAAKDMFTDFWNSFDIITPITDAFNFVLDSVVNLFSSLKDSVSNVINAGADIAKSISDSISSMVNSVWNFFTSLPSKAMDLIGGMIPDSLKGIWNKMFGSKPIESAAPTASAPAQAPATPGNMGSPDQPLSRESIAAVAPATPGATPSAPMGSIMGKVMSASPVLGKPGATLDNPIIANAAAAMGIPATAFAPVANQVPKGFGVNGESAYGSFSSEDFQKKHGFNLSGTGSTEALQKANEASRLGMSQNSAVPTIVNNINNNMTQGGSGGSKTENRTSGAAPTAPVQSHMDRALYGSTFGAGIP</sequence>
<feature type="transmembrane region" description="Helical" evidence="2">
    <location>
        <begin position="261"/>
        <end position="283"/>
    </location>
</feature>
<keyword evidence="2" id="KW-1133">Transmembrane helix</keyword>
<evidence type="ECO:0000256" key="1">
    <source>
        <dbReference type="SAM" id="MobiDB-lite"/>
    </source>
</evidence>
<feature type="transmembrane region" description="Helical" evidence="2">
    <location>
        <begin position="199"/>
        <end position="222"/>
    </location>
</feature>
<keyword evidence="2" id="KW-0472">Membrane</keyword>
<feature type="transmembrane region" description="Helical" evidence="2">
    <location>
        <begin position="177"/>
        <end position="193"/>
    </location>
</feature>
<reference evidence="3" key="1">
    <citation type="submission" date="2020-05" db="EMBL/GenBank/DDBJ databases">
        <authorList>
            <person name="Chiriac C."/>
            <person name="Salcher M."/>
            <person name="Ghai R."/>
            <person name="Kavagutti S V."/>
        </authorList>
    </citation>
    <scope>NUCLEOTIDE SEQUENCE</scope>
</reference>
<feature type="region of interest" description="Disordered" evidence="1">
    <location>
        <begin position="72"/>
        <end position="101"/>
    </location>
</feature>
<accession>A0A6J7WWT3</accession>
<gene>
    <name evidence="3" type="ORF">UFOVP245_134</name>
</gene>
<evidence type="ECO:0000256" key="2">
    <source>
        <dbReference type="SAM" id="Phobius"/>
    </source>
</evidence>